<comment type="caution">
    <text evidence="1">The sequence shown here is derived from an EMBL/GenBank/DDBJ whole genome shotgun (WGS) entry which is preliminary data.</text>
</comment>
<name>A0A233RK12_9GAMM</name>
<organism evidence="1 2">
    <name type="scientific">Oceanimonas doudoroffii</name>
    <dbReference type="NCBI Taxonomy" id="84158"/>
    <lineage>
        <taxon>Bacteria</taxon>
        <taxon>Pseudomonadati</taxon>
        <taxon>Pseudomonadota</taxon>
        <taxon>Gammaproteobacteria</taxon>
        <taxon>Aeromonadales</taxon>
        <taxon>Aeromonadaceae</taxon>
        <taxon>Oceanimonas</taxon>
    </lineage>
</organism>
<evidence type="ECO:0000313" key="2">
    <source>
        <dbReference type="Proteomes" id="UP000242757"/>
    </source>
</evidence>
<accession>A0A233RK12</accession>
<dbReference type="Gene3D" id="3.40.50.2000">
    <property type="entry name" value="Glycogen Phosphorylase B"/>
    <property type="match status" value="1"/>
</dbReference>
<gene>
    <name evidence="1" type="ORF">B6S08_00785</name>
</gene>
<dbReference type="OrthoDB" id="7593532at2"/>
<evidence type="ECO:0000313" key="1">
    <source>
        <dbReference type="EMBL" id="OXY83725.1"/>
    </source>
</evidence>
<dbReference type="EMBL" id="NBIM01000001">
    <property type="protein sequence ID" value="OXY83725.1"/>
    <property type="molecule type" value="Genomic_DNA"/>
</dbReference>
<dbReference type="AlphaFoldDB" id="A0A233RK12"/>
<proteinExistence type="predicted"/>
<protein>
    <submittedName>
        <fullName evidence="1">Uncharacterized protein</fullName>
    </submittedName>
</protein>
<dbReference type="Proteomes" id="UP000242757">
    <property type="component" value="Unassembled WGS sequence"/>
</dbReference>
<sequence>MVVQQGANPSTDFFVRPWLAATSSSITEVDLSAPCPPLTTPLAGLVFVRYLTPAWRQWVENNRAQLGQLAFFMDDDLFDPRAHAGLPLRYRYKLWLLARRHKRWLQRMGAELWVSTPFLAKKYAEWSPLVLQPQSPYAHSTPQKTLFYHGSASHGAEFAWLYPVFEQVLAQDANLSVELIGNHRVRRQYAALPRVHVLHPMSWPAYQALLARPGRTIGLVPLLNNRFNAARAPTKFFDITQAGAVGIYADHPIYRSVIRHPYNGLLLPMDQQAWVNAILRLSENKEERKKMCNNAARLLQRPYS</sequence>
<keyword evidence="2" id="KW-1185">Reference proteome</keyword>
<dbReference type="SUPFAM" id="SSF53756">
    <property type="entry name" value="UDP-Glycosyltransferase/glycogen phosphorylase"/>
    <property type="match status" value="1"/>
</dbReference>
<reference evidence="1 2" key="1">
    <citation type="submission" date="2017-08" db="EMBL/GenBank/DDBJ databases">
        <title>A Genome Sequence of Oceanimonas doudoroffii ATCC 27123T.</title>
        <authorList>
            <person name="Brennan M.A."/>
            <person name="Maclea K.S."/>
            <person name="Mcclelland W.D."/>
            <person name="Trachtenberg A.M."/>
        </authorList>
    </citation>
    <scope>NUCLEOTIDE SEQUENCE [LARGE SCALE GENOMIC DNA]</scope>
    <source>
        <strain evidence="1 2">ATCC 27123</strain>
    </source>
</reference>